<evidence type="ECO:0000256" key="3">
    <source>
        <dbReference type="ARBA" id="ARBA00008616"/>
    </source>
</evidence>
<evidence type="ECO:0000313" key="18">
    <source>
        <dbReference type="Proteomes" id="UP000001514"/>
    </source>
</evidence>
<keyword evidence="12" id="KW-0411">Iron-sulfur</keyword>
<dbReference type="EC" id="2.8.4.5" evidence="4"/>
<comment type="similarity">
    <text evidence="3">Belongs to the methylthiotransferase family. CDKAL1 subfamily.</text>
</comment>
<dbReference type="InterPro" id="IPR020612">
    <property type="entry name" value="Methylthiotransferase_CS"/>
</dbReference>
<evidence type="ECO:0000256" key="7">
    <source>
        <dbReference type="ARBA" id="ARBA00022679"/>
    </source>
</evidence>
<dbReference type="HOGENOM" id="CLU_401382_0_0_1"/>
<gene>
    <name evidence="17" type="ORF">SELMODRAFT_446559</name>
</gene>
<keyword evidence="7" id="KW-0808">Transferase</keyword>
<name>D8SSE5_SELML</name>
<evidence type="ECO:0000313" key="17">
    <source>
        <dbReference type="EMBL" id="EFJ12730.1"/>
    </source>
</evidence>
<dbReference type="PANTHER" id="PTHR11918">
    <property type="entry name" value="RADICAL SAM PROTEINS"/>
    <property type="match status" value="1"/>
</dbReference>
<dbReference type="InterPro" id="IPR058240">
    <property type="entry name" value="rSAM_sf"/>
</dbReference>
<evidence type="ECO:0000256" key="4">
    <source>
        <dbReference type="ARBA" id="ARBA00013273"/>
    </source>
</evidence>
<evidence type="ECO:0000256" key="6">
    <source>
        <dbReference type="ARBA" id="ARBA00022485"/>
    </source>
</evidence>
<dbReference type="Gramene" id="EFJ12730">
    <property type="protein sequence ID" value="EFJ12730"/>
    <property type="gene ID" value="SELMODRAFT_446559"/>
</dbReference>
<evidence type="ECO:0000256" key="12">
    <source>
        <dbReference type="ARBA" id="ARBA00023014"/>
    </source>
</evidence>
<dbReference type="GO" id="GO:0051539">
    <property type="term" value="F:4 iron, 4 sulfur cluster binding"/>
    <property type="evidence" value="ECO:0007669"/>
    <property type="project" value="UniProtKB-KW"/>
</dbReference>
<dbReference type="InParanoid" id="D8SSE5"/>
<evidence type="ECO:0000256" key="9">
    <source>
        <dbReference type="ARBA" id="ARBA00022694"/>
    </source>
</evidence>
<evidence type="ECO:0000256" key="5">
    <source>
        <dbReference type="ARBA" id="ARBA00018810"/>
    </source>
</evidence>
<accession>D8SSE5</accession>
<dbReference type="InterPro" id="IPR006638">
    <property type="entry name" value="Elp3/MiaA/NifB-like_rSAM"/>
</dbReference>
<evidence type="ECO:0000256" key="14">
    <source>
        <dbReference type="ARBA" id="ARBA00051661"/>
    </source>
</evidence>
<dbReference type="Pfam" id="PF04055">
    <property type="entry name" value="Radical_SAM"/>
    <property type="match status" value="1"/>
</dbReference>
<comment type="function">
    <text evidence="2">Catalyzes the methylthiolation of N6-threonylcarbamoyladenosine (t(6)A), leading to the formation of 2-methylthio-N6-threonylcarbamoyladenosine (ms(2)t(6)A) at position 37 in tRNAs that read codons beginning with adenine.</text>
</comment>
<evidence type="ECO:0000259" key="16">
    <source>
        <dbReference type="PROSITE" id="PS51918"/>
    </source>
</evidence>
<dbReference type="SUPFAM" id="SSF102114">
    <property type="entry name" value="Radical SAM enzymes"/>
    <property type="match status" value="1"/>
</dbReference>
<comment type="catalytic activity">
    <reaction evidence="14">
        <text>N(6)-L-threonylcarbamoyladenosine(37) in tRNA + (sulfur carrier)-SH + AH2 + 2 S-adenosyl-L-methionine = 2-methylsulfanyl-N(6)-L-threonylcarbamoyladenosine(37) in tRNA + (sulfur carrier)-H + 5'-deoxyadenosine + L-methionine + A + S-adenosyl-L-homocysteine + 2 H(+)</text>
        <dbReference type="Rhea" id="RHEA:37075"/>
        <dbReference type="Rhea" id="RHEA-COMP:10163"/>
        <dbReference type="Rhea" id="RHEA-COMP:11092"/>
        <dbReference type="Rhea" id="RHEA-COMP:14737"/>
        <dbReference type="Rhea" id="RHEA-COMP:14739"/>
        <dbReference type="ChEBI" id="CHEBI:13193"/>
        <dbReference type="ChEBI" id="CHEBI:15378"/>
        <dbReference type="ChEBI" id="CHEBI:17319"/>
        <dbReference type="ChEBI" id="CHEBI:17499"/>
        <dbReference type="ChEBI" id="CHEBI:29917"/>
        <dbReference type="ChEBI" id="CHEBI:57844"/>
        <dbReference type="ChEBI" id="CHEBI:57856"/>
        <dbReference type="ChEBI" id="CHEBI:59789"/>
        <dbReference type="ChEBI" id="CHEBI:64428"/>
        <dbReference type="ChEBI" id="CHEBI:74418"/>
        <dbReference type="ChEBI" id="CHEBI:74420"/>
        <dbReference type="EC" id="2.8.4.5"/>
    </reaction>
</comment>
<feature type="region of interest" description="Disordered" evidence="15">
    <location>
        <begin position="601"/>
        <end position="622"/>
    </location>
</feature>
<dbReference type="AlphaFoldDB" id="D8SSE5"/>
<evidence type="ECO:0000256" key="2">
    <source>
        <dbReference type="ARBA" id="ARBA00002399"/>
    </source>
</evidence>
<dbReference type="eggNOG" id="KOG4355">
    <property type="taxonomic scope" value="Eukaryota"/>
</dbReference>
<evidence type="ECO:0000256" key="11">
    <source>
        <dbReference type="ARBA" id="ARBA00023004"/>
    </source>
</evidence>
<dbReference type="PROSITE" id="PS01278">
    <property type="entry name" value="MTTASE_RADICAL"/>
    <property type="match status" value="1"/>
</dbReference>
<dbReference type="InterPro" id="IPR007197">
    <property type="entry name" value="rSAM"/>
</dbReference>
<keyword evidence="8" id="KW-0949">S-adenosyl-L-methionine</keyword>
<proteinExistence type="inferred from homology"/>
<evidence type="ECO:0000256" key="1">
    <source>
        <dbReference type="ARBA" id="ARBA00001966"/>
    </source>
</evidence>
<feature type="region of interest" description="Disordered" evidence="15">
    <location>
        <begin position="532"/>
        <end position="585"/>
    </location>
</feature>
<feature type="compositionally biased region" description="Low complexity" evidence="15">
    <location>
        <begin position="532"/>
        <end position="570"/>
    </location>
</feature>
<dbReference type="PANTHER" id="PTHR11918:SF45">
    <property type="entry name" value="THREONYLCARBAMOYLADENOSINE TRNA METHYLTHIOTRANSFERASE"/>
    <property type="match status" value="1"/>
</dbReference>
<comment type="cofactor">
    <cofactor evidence="1">
        <name>[4Fe-4S] cluster</name>
        <dbReference type="ChEBI" id="CHEBI:49883"/>
    </cofactor>
</comment>
<dbReference type="GO" id="GO:0046872">
    <property type="term" value="F:metal ion binding"/>
    <property type="evidence" value="ECO:0007669"/>
    <property type="project" value="UniProtKB-KW"/>
</dbReference>
<evidence type="ECO:0000256" key="15">
    <source>
        <dbReference type="SAM" id="MobiDB-lite"/>
    </source>
</evidence>
<dbReference type="SMART" id="SM00729">
    <property type="entry name" value="Elp3"/>
    <property type="match status" value="1"/>
</dbReference>
<evidence type="ECO:0000256" key="8">
    <source>
        <dbReference type="ARBA" id="ARBA00022691"/>
    </source>
</evidence>
<dbReference type="FunFam" id="3.80.30.20:FF:000002">
    <property type="entry name" value="threonylcarbamoyladenosine tRNA methylthiotransferase isoform X2"/>
    <property type="match status" value="1"/>
</dbReference>
<dbReference type="PROSITE" id="PS51918">
    <property type="entry name" value="RADICAL_SAM"/>
    <property type="match status" value="1"/>
</dbReference>
<keyword evidence="10" id="KW-0479">Metal-binding</keyword>
<dbReference type="Gene3D" id="3.30.750.200">
    <property type="match status" value="1"/>
</dbReference>
<keyword evidence="18" id="KW-1185">Reference proteome</keyword>
<dbReference type="GO" id="GO:0005783">
    <property type="term" value="C:endoplasmic reticulum"/>
    <property type="evidence" value="ECO:0000318"/>
    <property type="project" value="GO_Central"/>
</dbReference>
<dbReference type="Gene3D" id="3.30.750.210">
    <property type="match status" value="1"/>
</dbReference>
<dbReference type="GO" id="GO:0035598">
    <property type="term" value="F:tRNA (N(6)-L-threonylcarbamoyladenosine(37)-C(2))-methylthiotransferase activity"/>
    <property type="evidence" value="ECO:0000318"/>
    <property type="project" value="GO_Central"/>
</dbReference>
<dbReference type="STRING" id="88036.D8SSE5"/>
<organism evidence="18">
    <name type="scientific">Selaginella moellendorffii</name>
    <name type="common">Spikemoss</name>
    <dbReference type="NCBI Taxonomy" id="88036"/>
    <lineage>
        <taxon>Eukaryota</taxon>
        <taxon>Viridiplantae</taxon>
        <taxon>Streptophyta</taxon>
        <taxon>Embryophyta</taxon>
        <taxon>Tracheophyta</taxon>
        <taxon>Lycopodiopsida</taxon>
        <taxon>Selaginellales</taxon>
        <taxon>Selaginellaceae</taxon>
        <taxon>Selaginella</taxon>
    </lineage>
</organism>
<keyword evidence="6" id="KW-0004">4Fe-4S</keyword>
<sequence length="686" mass="74784">MAISDSPQRADLWLINTCTVKAPTMGTLIRKGKAASIPLVDSWMRSSGFKRSRSCQRHRSAVNTAGETLKGHEARLLRRDALPSLDLPKVRKNKFVEIIPINVGCLGACTYCKTKHARGHLGSYTVDTPVQRLKTVVSEGRDIGANIPALLRALVAVLPHRQKYNAPNLHLTASGGNGCHPCVYSFLHVLVQSGRDSVLEGMKREYTFSEFRKIVDTLTRLVPEIHIATDIICGFPGETSEDFDRIMELIRECTFPQVHISQFYPRPGTPAALMKRVPTLEVKKRSRSLTSLFESFTPYAGMEKTYRVWVTNTAADGIHLVGLCTSSTSSCTGPSWKQMVCDWRVANQIPLLETMLRKSDASSGSEAAGSVVTLVAFFTHSRRKQAQGRVCATLAQTRLGAIGSSNQSPISAIPDETVCGRNSSAQVKPTYQDGWCISTARYCRLEALAFYISQTDTHFLSASLLPKLHSRLNLYDLEGRYISWVKVCLHCSDLNYAVRRFNSSNAQPLSCQKFLSPSTWFLAMERKLLQQQQQPPMQAAPATATARGLPTPAAAAAAAPAGQPAVPRPASSDRHSEHLGQHSPPKAPALWLVVAQPVSTASRPAAAQQHHPEAATTKGSPKMLRGLLPAVESTRTTQTSPQSCYDPPESAVGDTIATAIANARLCFSSILSTVRSPDPTVHVVQA</sequence>
<evidence type="ECO:0000256" key="13">
    <source>
        <dbReference type="ARBA" id="ARBA00031213"/>
    </source>
</evidence>
<protein>
    <recommendedName>
        <fullName evidence="5">Threonylcarbamoyladenosine tRNA methylthiotransferase</fullName>
        <ecNumber evidence="4">2.8.4.5</ecNumber>
    </recommendedName>
    <alternativeName>
        <fullName evidence="13">tRNA-t(6)A37 methylthiotransferase</fullName>
    </alternativeName>
</protein>
<feature type="domain" description="Radical SAM core" evidence="16">
    <location>
        <begin position="91"/>
        <end position="300"/>
    </location>
</feature>
<feature type="compositionally biased region" description="Basic and acidic residues" evidence="15">
    <location>
        <begin position="571"/>
        <end position="580"/>
    </location>
</feature>
<reference evidence="17 18" key="1">
    <citation type="journal article" date="2011" name="Science">
        <title>The Selaginella genome identifies genetic changes associated with the evolution of vascular plants.</title>
        <authorList>
            <person name="Banks J.A."/>
            <person name="Nishiyama T."/>
            <person name="Hasebe M."/>
            <person name="Bowman J.L."/>
            <person name="Gribskov M."/>
            <person name="dePamphilis C."/>
            <person name="Albert V.A."/>
            <person name="Aono N."/>
            <person name="Aoyama T."/>
            <person name="Ambrose B.A."/>
            <person name="Ashton N.W."/>
            <person name="Axtell M.J."/>
            <person name="Barker E."/>
            <person name="Barker M.S."/>
            <person name="Bennetzen J.L."/>
            <person name="Bonawitz N.D."/>
            <person name="Chapple C."/>
            <person name="Cheng C."/>
            <person name="Correa L.G."/>
            <person name="Dacre M."/>
            <person name="DeBarry J."/>
            <person name="Dreyer I."/>
            <person name="Elias M."/>
            <person name="Engstrom E.M."/>
            <person name="Estelle M."/>
            <person name="Feng L."/>
            <person name="Finet C."/>
            <person name="Floyd S.K."/>
            <person name="Frommer W.B."/>
            <person name="Fujita T."/>
            <person name="Gramzow L."/>
            <person name="Gutensohn M."/>
            <person name="Harholt J."/>
            <person name="Hattori M."/>
            <person name="Heyl A."/>
            <person name="Hirai T."/>
            <person name="Hiwatashi Y."/>
            <person name="Ishikawa M."/>
            <person name="Iwata M."/>
            <person name="Karol K.G."/>
            <person name="Koehler B."/>
            <person name="Kolukisaoglu U."/>
            <person name="Kubo M."/>
            <person name="Kurata T."/>
            <person name="Lalonde S."/>
            <person name="Li K."/>
            <person name="Li Y."/>
            <person name="Litt A."/>
            <person name="Lyons E."/>
            <person name="Manning G."/>
            <person name="Maruyama T."/>
            <person name="Michael T.P."/>
            <person name="Mikami K."/>
            <person name="Miyazaki S."/>
            <person name="Morinaga S."/>
            <person name="Murata T."/>
            <person name="Mueller-Roeber B."/>
            <person name="Nelson D.R."/>
            <person name="Obara M."/>
            <person name="Oguri Y."/>
            <person name="Olmstead R.G."/>
            <person name="Onodera N."/>
            <person name="Petersen B.L."/>
            <person name="Pils B."/>
            <person name="Prigge M."/>
            <person name="Rensing S.A."/>
            <person name="Riano-Pachon D.M."/>
            <person name="Roberts A.W."/>
            <person name="Sato Y."/>
            <person name="Scheller H.V."/>
            <person name="Schulz B."/>
            <person name="Schulz C."/>
            <person name="Shakirov E.V."/>
            <person name="Shibagaki N."/>
            <person name="Shinohara N."/>
            <person name="Shippen D.E."/>
            <person name="Soerensen I."/>
            <person name="Sotooka R."/>
            <person name="Sugimoto N."/>
            <person name="Sugita M."/>
            <person name="Sumikawa N."/>
            <person name="Tanurdzic M."/>
            <person name="Theissen G."/>
            <person name="Ulvskov P."/>
            <person name="Wakazuki S."/>
            <person name="Weng J.K."/>
            <person name="Willats W.W."/>
            <person name="Wipf D."/>
            <person name="Wolf P.G."/>
            <person name="Yang L."/>
            <person name="Zimmer A.D."/>
            <person name="Zhu Q."/>
            <person name="Mitros T."/>
            <person name="Hellsten U."/>
            <person name="Loque D."/>
            <person name="Otillar R."/>
            <person name="Salamov A."/>
            <person name="Schmutz J."/>
            <person name="Shapiro H."/>
            <person name="Lindquist E."/>
            <person name="Lucas S."/>
            <person name="Rokhsar D."/>
            <person name="Grigoriev I.V."/>
        </authorList>
    </citation>
    <scope>NUCLEOTIDE SEQUENCE [LARGE SCALE GENOMIC DNA]</scope>
</reference>
<dbReference type="SFLD" id="SFLDS00029">
    <property type="entry name" value="Radical_SAM"/>
    <property type="match status" value="1"/>
</dbReference>
<dbReference type="KEGG" id="smo:SELMODRAFT_446559"/>
<keyword evidence="11" id="KW-0408">Iron</keyword>
<evidence type="ECO:0000256" key="10">
    <source>
        <dbReference type="ARBA" id="ARBA00022723"/>
    </source>
</evidence>
<dbReference type="GO" id="GO:0035600">
    <property type="term" value="P:tRNA methylthiolation"/>
    <property type="evidence" value="ECO:0000318"/>
    <property type="project" value="GO_Central"/>
</dbReference>
<keyword evidence="9" id="KW-0819">tRNA processing</keyword>
<feature type="compositionally biased region" description="Low complexity" evidence="15">
    <location>
        <begin position="604"/>
        <end position="617"/>
    </location>
</feature>
<dbReference type="EMBL" id="GL377637">
    <property type="protein sequence ID" value="EFJ12730.1"/>
    <property type="molecule type" value="Genomic_DNA"/>
</dbReference>
<dbReference type="Proteomes" id="UP000001514">
    <property type="component" value="Unassembled WGS sequence"/>
</dbReference>